<sequence length="64" mass="7117">MWTASPPPVTAARRRLPPPRRPLSSRWSQLLASGQLRPPSAAAPLLRATLRSYRSRGFRSPQSP</sequence>
<dbReference type="AlphaFoldDB" id="A0A9X9LEZ0"/>
<gene>
    <name evidence="2" type="ORF">BN2614_LOCUS5</name>
</gene>
<accession>A0A9X9LEZ0</accession>
<feature type="region of interest" description="Disordered" evidence="1">
    <location>
        <begin position="1"/>
        <end position="25"/>
    </location>
</feature>
<reference evidence="2 3" key="1">
    <citation type="submission" date="2018-10" db="EMBL/GenBank/DDBJ databases">
        <authorList>
            <person name="Ekblom R."/>
            <person name="Jareborg N."/>
        </authorList>
    </citation>
    <scope>NUCLEOTIDE SEQUENCE [LARGE SCALE GENOMIC DNA]</scope>
    <source>
        <tissue evidence="2">Muscle</tissue>
    </source>
</reference>
<proteinExistence type="predicted"/>
<evidence type="ECO:0000313" key="2">
    <source>
        <dbReference type="EMBL" id="VCW66534.1"/>
    </source>
</evidence>
<name>A0A9X9LEZ0_GULGU</name>
<dbReference type="Proteomes" id="UP000269945">
    <property type="component" value="Unassembled WGS sequence"/>
</dbReference>
<dbReference type="EMBL" id="CYRY02001880">
    <property type="protein sequence ID" value="VCW66534.1"/>
    <property type="molecule type" value="Genomic_DNA"/>
</dbReference>
<evidence type="ECO:0000256" key="1">
    <source>
        <dbReference type="SAM" id="MobiDB-lite"/>
    </source>
</evidence>
<comment type="caution">
    <text evidence="2">The sequence shown here is derived from an EMBL/GenBank/DDBJ whole genome shotgun (WGS) entry which is preliminary data.</text>
</comment>
<organism evidence="2 3">
    <name type="scientific">Gulo gulo</name>
    <name type="common">Wolverine</name>
    <name type="synonym">Gluton</name>
    <dbReference type="NCBI Taxonomy" id="48420"/>
    <lineage>
        <taxon>Eukaryota</taxon>
        <taxon>Metazoa</taxon>
        <taxon>Chordata</taxon>
        <taxon>Craniata</taxon>
        <taxon>Vertebrata</taxon>
        <taxon>Euteleostomi</taxon>
        <taxon>Mammalia</taxon>
        <taxon>Eutheria</taxon>
        <taxon>Laurasiatheria</taxon>
        <taxon>Carnivora</taxon>
        <taxon>Caniformia</taxon>
        <taxon>Musteloidea</taxon>
        <taxon>Mustelidae</taxon>
        <taxon>Guloninae</taxon>
        <taxon>Gulo</taxon>
    </lineage>
</organism>
<protein>
    <submittedName>
        <fullName evidence="2">Uncharacterized protein</fullName>
    </submittedName>
</protein>
<evidence type="ECO:0000313" key="3">
    <source>
        <dbReference type="Proteomes" id="UP000269945"/>
    </source>
</evidence>
<keyword evidence="3" id="KW-1185">Reference proteome</keyword>